<evidence type="ECO:0000259" key="4">
    <source>
        <dbReference type="PROSITE" id="PS01124"/>
    </source>
</evidence>
<dbReference type="SUPFAM" id="SSF46689">
    <property type="entry name" value="Homeodomain-like"/>
    <property type="match status" value="1"/>
</dbReference>
<evidence type="ECO:0000313" key="6">
    <source>
        <dbReference type="Proteomes" id="UP000193749"/>
    </source>
</evidence>
<dbReference type="Proteomes" id="UP000193749">
    <property type="component" value="Unassembled WGS sequence"/>
</dbReference>
<dbReference type="InterPro" id="IPR018060">
    <property type="entry name" value="HTH_AraC"/>
</dbReference>
<evidence type="ECO:0000256" key="2">
    <source>
        <dbReference type="ARBA" id="ARBA00023125"/>
    </source>
</evidence>
<keyword evidence="3" id="KW-0804">Transcription</keyword>
<feature type="domain" description="HTH araC/xylS-type" evidence="4">
    <location>
        <begin position="217"/>
        <end position="318"/>
    </location>
</feature>
<organism evidence="5 6">
    <name type="scientific">Pantoea cypripedii</name>
    <name type="common">Pectobacterium cypripedii</name>
    <name type="synonym">Erwinia cypripedii</name>
    <dbReference type="NCBI Taxonomy" id="55209"/>
    <lineage>
        <taxon>Bacteria</taxon>
        <taxon>Pseudomonadati</taxon>
        <taxon>Pseudomonadota</taxon>
        <taxon>Gammaproteobacteria</taxon>
        <taxon>Enterobacterales</taxon>
        <taxon>Erwiniaceae</taxon>
        <taxon>Pantoea</taxon>
    </lineage>
</organism>
<dbReference type="RefSeq" id="WP_084879697.1">
    <property type="nucleotide sequence ID" value="NZ_JAGGMY010000002.1"/>
</dbReference>
<dbReference type="EMBL" id="MLJI01000002">
    <property type="protein sequence ID" value="ORM89979.1"/>
    <property type="molecule type" value="Genomic_DNA"/>
</dbReference>
<sequence length="323" mass="36910">MIKQRLEENHWRVDTKDFPAERKSDVWKMAMQKIFLAAQYSEEKSLSGEITYFKSHMGVDFVNLAGSPQTLTGNYPSASESLWLAILIKGESLLEINRDHLDFSIGSILYGSCSNIDHICLEMGTDFKILTIEIPNTAFYKRLVNPLSIRAGVLRSENGVSRLLYAFLEAVSNEMEHLTPSSFRSLDSALTELFLTSLAEHISLNNFSNYANAHAFQRLCDSIEQHISDESLSLGKLGLLNNVSERYIQKIFQEAGLKFSNYVRERRIDLCKRDLANPNYRGLSISEICFRWGFSDIAYFSRVFSQKIGVSPRVYREQARKID</sequence>
<dbReference type="InterPro" id="IPR020449">
    <property type="entry name" value="Tscrpt_reg_AraC-type_HTH"/>
</dbReference>
<dbReference type="PRINTS" id="PR00032">
    <property type="entry name" value="HTHARAC"/>
</dbReference>
<dbReference type="GO" id="GO:0043565">
    <property type="term" value="F:sequence-specific DNA binding"/>
    <property type="evidence" value="ECO:0007669"/>
    <property type="project" value="InterPro"/>
</dbReference>
<dbReference type="PANTHER" id="PTHR43280">
    <property type="entry name" value="ARAC-FAMILY TRANSCRIPTIONAL REGULATOR"/>
    <property type="match status" value="1"/>
</dbReference>
<proteinExistence type="predicted"/>
<name>A0A1X1EM57_PANCY</name>
<dbReference type="Gene3D" id="1.10.10.60">
    <property type="entry name" value="Homeodomain-like"/>
    <property type="match status" value="1"/>
</dbReference>
<comment type="caution">
    <text evidence="5">The sequence shown here is derived from an EMBL/GenBank/DDBJ whole genome shotgun (WGS) entry which is preliminary data.</text>
</comment>
<dbReference type="AlphaFoldDB" id="A0A1X1EM57"/>
<dbReference type="PROSITE" id="PS01124">
    <property type="entry name" value="HTH_ARAC_FAMILY_2"/>
    <property type="match status" value="1"/>
</dbReference>
<evidence type="ECO:0000256" key="1">
    <source>
        <dbReference type="ARBA" id="ARBA00023015"/>
    </source>
</evidence>
<keyword evidence="1" id="KW-0805">Transcription regulation</keyword>
<dbReference type="OrthoDB" id="9803764at2"/>
<dbReference type="PANTHER" id="PTHR43280:SF2">
    <property type="entry name" value="HTH-TYPE TRANSCRIPTIONAL REGULATOR EXSA"/>
    <property type="match status" value="1"/>
</dbReference>
<dbReference type="SMART" id="SM00342">
    <property type="entry name" value="HTH_ARAC"/>
    <property type="match status" value="1"/>
</dbReference>
<protein>
    <recommendedName>
        <fullName evidence="4">HTH araC/xylS-type domain-containing protein</fullName>
    </recommendedName>
</protein>
<keyword evidence="2" id="KW-0238">DNA-binding</keyword>
<dbReference type="InterPro" id="IPR009057">
    <property type="entry name" value="Homeodomain-like_sf"/>
</dbReference>
<evidence type="ECO:0000256" key="3">
    <source>
        <dbReference type="ARBA" id="ARBA00023163"/>
    </source>
</evidence>
<gene>
    <name evidence="5" type="ORF">HA50_25700</name>
</gene>
<dbReference type="GO" id="GO:0003700">
    <property type="term" value="F:DNA-binding transcription factor activity"/>
    <property type="evidence" value="ECO:0007669"/>
    <property type="project" value="InterPro"/>
</dbReference>
<keyword evidence="6" id="KW-1185">Reference proteome</keyword>
<reference evidence="5 6" key="1">
    <citation type="journal article" date="2017" name="Antonie Van Leeuwenhoek">
        <title>Phylogenomic resolution of the bacterial genus Pantoea and its relationship with Erwinia and Tatumella.</title>
        <authorList>
            <person name="Palmer M."/>
            <person name="Steenkamp E.T."/>
            <person name="Coetzee M.P."/>
            <person name="Chan W.Y."/>
            <person name="van Zyl E."/>
            <person name="De Maayer P."/>
            <person name="Coutinho T.A."/>
            <person name="Blom J."/>
            <person name="Smits T.H."/>
            <person name="Duffy B."/>
            <person name="Venter S.N."/>
        </authorList>
    </citation>
    <scope>NUCLEOTIDE SEQUENCE [LARGE SCALE GENOMIC DNA]</scope>
    <source>
        <strain evidence="5 6">LMG 2657</strain>
    </source>
</reference>
<dbReference type="STRING" id="55209.HA50_25700"/>
<accession>A0A1X1EM57</accession>
<evidence type="ECO:0000313" key="5">
    <source>
        <dbReference type="EMBL" id="ORM89979.1"/>
    </source>
</evidence>
<dbReference type="Pfam" id="PF12833">
    <property type="entry name" value="HTH_18"/>
    <property type="match status" value="1"/>
</dbReference>